<feature type="transmembrane region" description="Helical" evidence="6">
    <location>
        <begin position="182"/>
        <end position="203"/>
    </location>
</feature>
<comment type="similarity">
    <text evidence="5">Belongs to the SAT4 family.</text>
</comment>
<evidence type="ECO:0000259" key="7">
    <source>
        <dbReference type="Pfam" id="PF20684"/>
    </source>
</evidence>
<keyword evidence="2 6" id="KW-0812">Transmembrane</keyword>
<organism evidence="8 9">
    <name type="scientific">Psilocybe cyanescens</name>
    <dbReference type="NCBI Taxonomy" id="93625"/>
    <lineage>
        <taxon>Eukaryota</taxon>
        <taxon>Fungi</taxon>
        <taxon>Dikarya</taxon>
        <taxon>Basidiomycota</taxon>
        <taxon>Agaricomycotina</taxon>
        <taxon>Agaricomycetes</taxon>
        <taxon>Agaricomycetidae</taxon>
        <taxon>Agaricales</taxon>
        <taxon>Agaricineae</taxon>
        <taxon>Strophariaceae</taxon>
        <taxon>Psilocybe</taxon>
    </lineage>
</organism>
<gene>
    <name evidence="8" type="ORF">CVT25_000572</name>
</gene>
<evidence type="ECO:0000313" key="9">
    <source>
        <dbReference type="Proteomes" id="UP000283269"/>
    </source>
</evidence>
<feature type="transmembrane region" description="Helical" evidence="6">
    <location>
        <begin position="229"/>
        <end position="250"/>
    </location>
</feature>
<comment type="subcellular location">
    <subcellularLocation>
        <location evidence="1">Membrane</location>
        <topology evidence="1">Multi-pass membrane protein</topology>
    </subcellularLocation>
</comment>
<dbReference type="InterPro" id="IPR049326">
    <property type="entry name" value="Rhodopsin_dom_fungi"/>
</dbReference>
<dbReference type="InterPro" id="IPR052337">
    <property type="entry name" value="SAT4-like"/>
</dbReference>
<dbReference type="PANTHER" id="PTHR33048">
    <property type="entry name" value="PTH11-LIKE INTEGRAL MEMBRANE PROTEIN (AFU_ORTHOLOGUE AFUA_5G11245)"/>
    <property type="match status" value="1"/>
</dbReference>
<feature type="transmembrane region" description="Helical" evidence="6">
    <location>
        <begin position="94"/>
        <end position="112"/>
    </location>
</feature>
<evidence type="ECO:0000256" key="4">
    <source>
        <dbReference type="ARBA" id="ARBA00023136"/>
    </source>
</evidence>
<keyword evidence="4 6" id="KW-0472">Membrane</keyword>
<evidence type="ECO:0000256" key="5">
    <source>
        <dbReference type="ARBA" id="ARBA00038359"/>
    </source>
</evidence>
<accession>A0A409WZV8</accession>
<evidence type="ECO:0000256" key="6">
    <source>
        <dbReference type="SAM" id="Phobius"/>
    </source>
</evidence>
<dbReference type="PANTHER" id="PTHR33048:SF47">
    <property type="entry name" value="INTEGRAL MEMBRANE PROTEIN-RELATED"/>
    <property type="match status" value="1"/>
</dbReference>
<proteinExistence type="inferred from homology"/>
<dbReference type="STRING" id="93625.A0A409WZV8"/>
<evidence type="ECO:0000256" key="1">
    <source>
        <dbReference type="ARBA" id="ARBA00004141"/>
    </source>
</evidence>
<feature type="non-terminal residue" evidence="8">
    <location>
        <position position="1"/>
    </location>
</feature>
<feature type="domain" description="Rhodopsin" evidence="7">
    <location>
        <begin position="79"/>
        <end position="279"/>
    </location>
</feature>
<keyword evidence="3 6" id="KW-1133">Transmembrane helix</keyword>
<dbReference type="Pfam" id="PF20684">
    <property type="entry name" value="Fung_rhodopsin"/>
    <property type="match status" value="1"/>
</dbReference>
<evidence type="ECO:0000256" key="2">
    <source>
        <dbReference type="ARBA" id="ARBA00022692"/>
    </source>
</evidence>
<dbReference type="Proteomes" id="UP000283269">
    <property type="component" value="Unassembled WGS sequence"/>
</dbReference>
<feature type="transmembrane region" description="Helical" evidence="6">
    <location>
        <begin position="124"/>
        <end position="143"/>
    </location>
</feature>
<dbReference type="GO" id="GO:0016020">
    <property type="term" value="C:membrane"/>
    <property type="evidence" value="ECO:0007669"/>
    <property type="project" value="UniProtKB-SubCell"/>
</dbReference>
<dbReference type="AlphaFoldDB" id="A0A409WZV8"/>
<dbReference type="EMBL" id="NHYD01002942">
    <property type="protein sequence ID" value="PPQ84026.1"/>
    <property type="molecule type" value="Genomic_DNA"/>
</dbReference>
<feature type="transmembrane region" description="Helical" evidence="6">
    <location>
        <begin position="262"/>
        <end position="288"/>
    </location>
</feature>
<evidence type="ECO:0000313" key="8">
    <source>
        <dbReference type="EMBL" id="PPQ84026.1"/>
    </source>
</evidence>
<dbReference type="OrthoDB" id="3229610at2759"/>
<name>A0A409WZV8_PSICY</name>
<protein>
    <recommendedName>
        <fullName evidence="7">Rhodopsin domain-containing protein</fullName>
    </recommendedName>
</protein>
<feature type="transmembrane region" description="Helical" evidence="6">
    <location>
        <begin position="294"/>
        <end position="314"/>
    </location>
</feature>
<comment type="caution">
    <text evidence="8">The sequence shown here is derived from an EMBL/GenBank/DDBJ whole genome shotgun (WGS) entry which is preliminary data.</text>
</comment>
<evidence type="ECO:0000256" key="3">
    <source>
        <dbReference type="ARBA" id="ARBA00022989"/>
    </source>
</evidence>
<reference evidence="8 9" key="1">
    <citation type="journal article" date="2018" name="Evol. Lett.">
        <title>Horizontal gene cluster transfer increased hallucinogenic mushroom diversity.</title>
        <authorList>
            <person name="Reynolds H.T."/>
            <person name="Vijayakumar V."/>
            <person name="Gluck-Thaler E."/>
            <person name="Korotkin H.B."/>
            <person name="Matheny P.B."/>
            <person name="Slot J.C."/>
        </authorList>
    </citation>
    <scope>NUCLEOTIDE SEQUENCE [LARGE SCALE GENOMIC DNA]</scope>
    <source>
        <strain evidence="8 9">2631</strain>
    </source>
</reference>
<sequence>RTIAPHHHRFVDSKTLLVFFTEAHFASDNDDPTAAVYTLERCGEFSIYQLLQPKLICVRITPVSLTIFHALAIISTGLRLEHRRRTKKLWWDDLVTVVPIMLEGLNITILWLRIRDHRDTPLKYRILMSYGNTVCFTTILWYVPRSIELLRITWDISRRFSRISLAFAVVRITPSWTKSRRIAIWLTITLIFFWLGLLLYLILTCTIHNEWQHAKTDVLICPPKRHVSVGFTAFDVVSDLALVAIPLNLLWNMNHASSQRRLVRLVFSASVLTLLASLCLCIVAYAGFMEGPGALLLWSMVCYILCPGSTNISLGKETRPTKAMFILRHIGPEIISFNLNG</sequence>
<keyword evidence="9" id="KW-1185">Reference proteome</keyword>
<dbReference type="InParanoid" id="A0A409WZV8"/>